<dbReference type="InterPro" id="IPR006295">
    <property type="entry name" value="DNA_primase_DnaG"/>
</dbReference>
<dbReference type="PROSITE" id="PS50880">
    <property type="entry name" value="TOPRIM"/>
    <property type="match status" value="1"/>
</dbReference>
<dbReference type="Pfam" id="PF01807">
    <property type="entry name" value="Zn_ribbon_DnaG"/>
    <property type="match status" value="1"/>
</dbReference>
<dbReference type="GO" id="GO:0000428">
    <property type="term" value="C:DNA-directed RNA polymerase complex"/>
    <property type="evidence" value="ECO:0007669"/>
    <property type="project" value="UniProtKB-KW"/>
</dbReference>
<dbReference type="Pfam" id="PF08275">
    <property type="entry name" value="DNAG_N"/>
    <property type="match status" value="1"/>
</dbReference>
<keyword evidence="6 12" id="KW-0479">Metal-binding</keyword>
<dbReference type="Gene3D" id="3.40.1360.10">
    <property type="match status" value="1"/>
</dbReference>
<dbReference type="InterPro" id="IPR037068">
    <property type="entry name" value="DNA_primase_core_N_sf"/>
</dbReference>
<keyword evidence="15" id="KW-1185">Reference proteome</keyword>
<evidence type="ECO:0000256" key="11">
    <source>
        <dbReference type="ARBA" id="ARBA00023163"/>
    </source>
</evidence>
<dbReference type="SUPFAM" id="SSF56731">
    <property type="entry name" value="DNA primase core"/>
    <property type="match status" value="1"/>
</dbReference>
<dbReference type="InterPro" id="IPR030846">
    <property type="entry name" value="DnaG_bac"/>
</dbReference>
<dbReference type="CDD" id="cd03364">
    <property type="entry name" value="TOPRIM_DnaG_primases"/>
    <property type="match status" value="1"/>
</dbReference>
<dbReference type="PANTHER" id="PTHR30313">
    <property type="entry name" value="DNA PRIMASE"/>
    <property type="match status" value="1"/>
</dbReference>
<evidence type="ECO:0000256" key="9">
    <source>
        <dbReference type="ARBA" id="ARBA00022842"/>
    </source>
</evidence>
<dbReference type="RefSeq" id="WP_089073212.1">
    <property type="nucleotide sequence ID" value="NZ_CBCSAM010000011.1"/>
</dbReference>
<accession>A0A220VD31</accession>
<comment type="cofactor">
    <cofactor evidence="12">
        <name>Zn(2+)</name>
        <dbReference type="ChEBI" id="CHEBI:29105"/>
    </cofactor>
    <text evidence="12">Binds 1 zinc ion per monomer.</text>
</comment>
<dbReference type="InterPro" id="IPR002694">
    <property type="entry name" value="Znf_CHC2"/>
</dbReference>
<feature type="zinc finger region" description="CHC2-type" evidence="12">
    <location>
        <begin position="40"/>
        <end position="64"/>
    </location>
</feature>
<comment type="domain">
    <text evidence="12">Contains an N-terminal zinc-binding domain, a central core domain that contains the primase activity, and a C-terminal DnaB-binding domain.</text>
</comment>
<dbReference type="AlphaFoldDB" id="A0A220VD31"/>
<keyword evidence="4 12" id="KW-0548">Nucleotidyltransferase</keyword>
<protein>
    <recommendedName>
        <fullName evidence="12">DNA primase</fullName>
        <ecNumber evidence="12">2.7.7.101</ecNumber>
    </recommendedName>
</protein>
<dbReference type="FunFam" id="3.40.1360.10:FF:000002">
    <property type="entry name" value="DNA primase"/>
    <property type="match status" value="1"/>
</dbReference>
<dbReference type="GO" id="GO:0003899">
    <property type="term" value="F:DNA-directed RNA polymerase activity"/>
    <property type="evidence" value="ECO:0007669"/>
    <property type="project" value="UniProtKB-UniRule"/>
</dbReference>
<evidence type="ECO:0000313" key="15">
    <source>
        <dbReference type="Proteomes" id="UP000242175"/>
    </source>
</evidence>
<dbReference type="SMART" id="SM00493">
    <property type="entry name" value="TOPRIM"/>
    <property type="match status" value="1"/>
</dbReference>
<evidence type="ECO:0000256" key="6">
    <source>
        <dbReference type="ARBA" id="ARBA00022723"/>
    </source>
</evidence>
<dbReference type="Pfam" id="PF13155">
    <property type="entry name" value="Toprim_2"/>
    <property type="match status" value="1"/>
</dbReference>
<feature type="domain" description="Toprim" evidence="13">
    <location>
        <begin position="259"/>
        <end position="341"/>
    </location>
</feature>
<dbReference type="GO" id="GO:0005737">
    <property type="term" value="C:cytoplasm"/>
    <property type="evidence" value="ECO:0007669"/>
    <property type="project" value="TreeGrafter"/>
</dbReference>
<dbReference type="GO" id="GO:0003677">
    <property type="term" value="F:DNA binding"/>
    <property type="evidence" value="ECO:0007669"/>
    <property type="project" value="UniProtKB-KW"/>
</dbReference>
<dbReference type="InterPro" id="IPR013264">
    <property type="entry name" value="DNAG_N"/>
</dbReference>
<dbReference type="SUPFAM" id="SSF117023">
    <property type="entry name" value="DNA primase DnaG, C-terminal domain"/>
    <property type="match status" value="1"/>
</dbReference>
<dbReference type="InterPro" id="IPR050219">
    <property type="entry name" value="DnaG_primase"/>
</dbReference>
<dbReference type="Gene3D" id="3.90.980.10">
    <property type="entry name" value="DNA primase, catalytic core, N-terminal domain"/>
    <property type="match status" value="1"/>
</dbReference>
<dbReference type="HAMAP" id="MF_00974">
    <property type="entry name" value="DNA_primase_DnaG"/>
    <property type="match status" value="1"/>
</dbReference>
<dbReference type="OrthoDB" id="9803773at2"/>
<dbReference type="SUPFAM" id="SSF57783">
    <property type="entry name" value="Zinc beta-ribbon"/>
    <property type="match status" value="1"/>
</dbReference>
<evidence type="ECO:0000259" key="13">
    <source>
        <dbReference type="PROSITE" id="PS50880"/>
    </source>
</evidence>
<dbReference type="PANTHER" id="PTHR30313:SF2">
    <property type="entry name" value="DNA PRIMASE"/>
    <property type="match status" value="1"/>
</dbReference>
<dbReference type="GO" id="GO:1990077">
    <property type="term" value="C:primosome complex"/>
    <property type="evidence" value="ECO:0007669"/>
    <property type="project" value="UniProtKB-KW"/>
</dbReference>
<dbReference type="EC" id="2.7.7.101" evidence="12"/>
<keyword evidence="5 12" id="KW-0235">DNA replication</keyword>
<comment type="function">
    <text evidence="12">RNA polymerase that catalyzes the synthesis of short RNA molecules used as primers for DNA polymerase during DNA replication.</text>
</comment>
<dbReference type="NCBIfam" id="TIGR01391">
    <property type="entry name" value="dnaG"/>
    <property type="match status" value="1"/>
</dbReference>
<evidence type="ECO:0000256" key="12">
    <source>
        <dbReference type="HAMAP-Rule" id="MF_00974"/>
    </source>
</evidence>
<comment type="subunit">
    <text evidence="12">Monomer. Interacts with DnaB.</text>
</comment>
<evidence type="ECO:0000256" key="8">
    <source>
        <dbReference type="ARBA" id="ARBA00022833"/>
    </source>
</evidence>
<evidence type="ECO:0000256" key="2">
    <source>
        <dbReference type="ARBA" id="ARBA00022515"/>
    </source>
</evidence>
<keyword evidence="3 12" id="KW-0808">Transferase</keyword>
<keyword evidence="2 12" id="KW-0639">Primosome</keyword>
<keyword evidence="11 12" id="KW-0804">Transcription</keyword>
<dbReference type="InterPro" id="IPR034151">
    <property type="entry name" value="TOPRIM_DnaG_bac"/>
</dbReference>
<dbReference type="Pfam" id="PF08278">
    <property type="entry name" value="DnaG_DnaB_bind"/>
    <property type="match status" value="1"/>
</dbReference>
<dbReference type="GO" id="GO:0006269">
    <property type="term" value="P:DNA replication, synthesis of primer"/>
    <property type="evidence" value="ECO:0007669"/>
    <property type="project" value="UniProtKB-UniRule"/>
</dbReference>
<comment type="catalytic activity">
    <reaction evidence="12">
        <text>ssDNA + n NTP = ssDNA/pppN(pN)n-1 hybrid + (n-1) diphosphate.</text>
        <dbReference type="EC" id="2.7.7.101"/>
    </reaction>
</comment>
<organism evidence="14 15">
    <name type="scientific">Paraphotobacterium marinum</name>
    <dbReference type="NCBI Taxonomy" id="1755811"/>
    <lineage>
        <taxon>Bacteria</taxon>
        <taxon>Pseudomonadati</taxon>
        <taxon>Pseudomonadota</taxon>
        <taxon>Gammaproteobacteria</taxon>
        <taxon>Vibrionales</taxon>
        <taxon>Vibrionaceae</taxon>
        <taxon>Paraphotobacterium</taxon>
    </lineage>
</organism>
<dbReference type="Proteomes" id="UP000242175">
    <property type="component" value="Chromosome large"/>
</dbReference>
<evidence type="ECO:0000256" key="10">
    <source>
        <dbReference type="ARBA" id="ARBA00023125"/>
    </source>
</evidence>
<dbReference type="FunFam" id="3.90.580.10:FF:000001">
    <property type="entry name" value="DNA primase"/>
    <property type="match status" value="1"/>
</dbReference>
<keyword evidence="10 12" id="KW-0238">DNA-binding</keyword>
<dbReference type="InterPro" id="IPR006171">
    <property type="entry name" value="TOPRIM_dom"/>
</dbReference>
<keyword evidence="8 12" id="KW-0862">Zinc</keyword>
<keyword evidence="9" id="KW-0460">Magnesium</keyword>
<dbReference type="Gene3D" id="1.10.860.10">
    <property type="entry name" value="DNAb Helicase, Chain A"/>
    <property type="match status" value="1"/>
</dbReference>
<comment type="similarity">
    <text evidence="12">Belongs to the DnaG primase family.</text>
</comment>
<proteinExistence type="inferred from homology"/>
<evidence type="ECO:0000256" key="1">
    <source>
        <dbReference type="ARBA" id="ARBA00022478"/>
    </source>
</evidence>
<evidence type="ECO:0000256" key="5">
    <source>
        <dbReference type="ARBA" id="ARBA00022705"/>
    </source>
</evidence>
<gene>
    <name evidence="12" type="primary">dnaG</name>
    <name evidence="14" type="ORF">CF386_04375</name>
</gene>
<keyword evidence="1 12" id="KW-0240">DNA-directed RNA polymerase</keyword>
<evidence type="ECO:0000256" key="7">
    <source>
        <dbReference type="ARBA" id="ARBA00022771"/>
    </source>
</evidence>
<dbReference type="EMBL" id="CP022355">
    <property type="protein sequence ID" value="ASK78304.1"/>
    <property type="molecule type" value="Genomic_DNA"/>
</dbReference>
<evidence type="ECO:0000256" key="4">
    <source>
        <dbReference type="ARBA" id="ARBA00022695"/>
    </source>
</evidence>
<dbReference type="SMART" id="SM00766">
    <property type="entry name" value="DnaG_DnaB_bind"/>
    <property type="match status" value="1"/>
</dbReference>
<keyword evidence="7 12" id="KW-0863">Zinc-finger</keyword>
<name>A0A220VD31_9GAMM</name>
<evidence type="ECO:0000256" key="3">
    <source>
        <dbReference type="ARBA" id="ARBA00022679"/>
    </source>
</evidence>
<dbReference type="InterPro" id="IPR036977">
    <property type="entry name" value="DNA_primase_Znf_CHC2"/>
</dbReference>
<dbReference type="InterPro" id="IPR013173">
    <property type="entry name" value="DNA_primase_DnaG_DnaB-bd_dom"/>
</dbReference>
<dbReference type="GO" id="GO:0008270">
    <property type="term" value="F:zinc ion binding"/>
    <property type="evidence" value="ECO:0007669"/>
    <property type="project" value="UniProtKB-UniRule"/>
</dbReference>
<reference evidence="14 15" key="1">
    <citation type="journal article" date="2016" name="Int. J. Syst. Evol. Microbiol.">
        <title>Paraphotobacterium marinum gen. nov., sp. nov., a member of the family Vibrionaceae, isolated from surface seawater.</title>
        <authorList>
            <person name="Huang Z."/>
            <person name="Dong C."/>
            <person name="Shao Z."/>
        </authorList>
    </citation>
    <scope>NUCLEOTIDE SEQUENCE [LARGE SCALE GENOMIC DNA]</scope>
    <source>
        <strain evidence="14 15">NSCS20N07D</strain>
    </source>
</reference>
<dbReference type="Gene3D" id="3.90.580.10">
    <property type="entry name" value="Zinc finger, CHC2-type domain"/>
    <property type="match status" value="1"/>
</dbReference>
<dbReference type="InterPro" id="IPR016136">
    <property type="entry name" value="DNA_helicase_N/primase_C"/>
</dbReference>
<evidence type="ECO:0000313" key="14">
    <source>
        <dbReference type="EMBL" id="ASK78304.1"/>
    </source>
</evidence>
<dbReference type="KEGG" id="pmai:CF386_04375"/>
<dbReference type="SMART" id="SM00400">
    <property type="entry name" value="ZnF_CHCC"/>
    <property type="match status" value="1"/>
</dbReference>
<sequence>MKGRIPRSFIDNLINQTNVIDIVNERIQLKKQGQNFTACCPFHNEKTPSFIVNDRRQTYHCFGCGAHGNSIDFVMEFDNISFIEAIETLAQRLNLEIPRENLNSQELLSLKTSSDAYQIMFQITEHFNTKLKDYKNRDAMDYLIKRGLTTEIIDRFELGFSENAWGTISNHQYFKNHLVSLENLGISIKSQKHHTYYDRFRNRIMFPIRNTSGKVVGFGGRVLDNEKPKYLNSPETILFHKQKELYGLYELLKVNRNPKSILIVEGYMDVISLHQAGFQNTVACLGTATSDHHLRTLFRYTNEVICCYDGDAAGQNAAWKTLTNALKFLEDGKEIKFISLNKDEDPDSFIKNNGKEAFTDKIINAESLASFTFEYYQKNDQYLNKSTLTKNILEFIELIPGNANKLILTKELSKNLFINEEQLIKLNSQQKVKKIKKYKHIKKTPLRVTISLLLQNPQFILNEVVPSSLQEVAELKIPGLPILIELLEICVTNPYIKTGQLIENWRDRDEYSYLKLLSTWEIPMQDESSDNYFDYFLDSLDSVYALCIDKQIENLQIKSNKVGLTDLEKKELTRLILSSKD</sequence>